<dbReference type="InterPro" id="IPR039008">
    <property type="entry name" value="IF_rod_dom"/>
</dbReference>
<proteinExistence type="inferred from homology"/>
<evidence type="ECO:0000256" key="4">
    <source>
        <dbReference type="SAM" id="Coils"/>
    </source>
</evidence>
<dbReference type="PROSITE" id="PS00226">
    <property type="entry name" value="IF_ROD_1"/>
    <property type="match status" value="1"/>
</dbReference>
<reference evidence="7" key="1">
    <citation type="journal article" date="2020" name="Nat. Ecol. Evol.">
        <title>Deeply conserved synteny resolves early events in vertebrate evolution.</title>
        <authorList>
            <person name="Simakov O."/>
            <person name="Marletaz F."/>
            <person name="Yue J.X."/>
            <person name="O'Connell B."/>
            <person name="Jenkins J."/>
            <person name="Brandt A."/>
            <person name="Calef R."/>
            <person name="Tung C.H."/>
            <person name="Huang T.K."/>
            <person name="Schmutz J."/>
            <person name="Satoh N."/>
            <person name="Yu J.K."/>
            <person name="Putnam N.H."/>
            <person name="Green R.E."/>
            <person name="Rokhsar D.S."/>
        </authorList>
    </citation>
    <scope>NUCLEOTIDE SEQUENCE [LARGE SCALE GENOMIC DNA]</scope>
    <source>
        <strain evidence="7">S238N-H82</strain>
    </source>
</reference>
<dbReference type="Pfam" id="PF00038">
    <property type="entry name" value="Filament"/>
    <property type="match status" value="1"/>
</dbReference>
<gene>
    <name evidence="8" type="primary">LOC118432750</name>
</gene>
<evidence type="ECO:0000313" key="8">
    <source>
        <dbReference type="RefSeq" id="XP_035700260.1"/>
    </source>
</evidence>
<evidence type="ECO:0000256" key="3">
    <source>
        <dbReference type="RuleBase" id="RU000685"/>
    </source>
</evidence>
<dbReference type="PROSITE" id="PS51842">
    <property type="entry name" value="IF_ROD_2"/>
    <property type="match status" value="1"/>
</dbReference>
<dbReference type="GeneID" id="118432750"/>
<keyword evidence="2 4" id="KW-0175">Coiled coil</keyword>
<dbReference type="GO" id="GO:0005882">
    <property type="term" value="C:intermediate filament"/>
    <property type="evidence" value="ECO:0000318"/>
    <property type="project" value="GO_Central"/>
</dbReference>
<dbReference type="SMART" id="SM01391">
    <property type="entry name" value="Filament"/>
    <property type="match status" value="1"/>
</dbReference>
<dbReference type="AlphaFoldDB" id="A0A9J7MHA9"/>
<evidence type="ECO:0000256" key="2">
    <source>
        <dbReference type="ARBA" id="ARBA00023054"/>
    </source>
</evidence>
<evidence type="ECO:0000256" key="5">
    <source>
        <dbReference type="SAM" id="MobiDB-lite"/>
    </source>
</evidence>
<dbReference type="SUPFAM" id="SSF64593">
    <property type="entry name" value="Intermediate filament protein, coiled coil region"/>
    <property type="match status" value="2"/>
</dbReference>
<feature type="coiled-coil region" evidence="4">
    <location>
        <begin position="22"/>
        <end position="96"/>
    </location>
</feature>
<comment type="similarity">
    <text evidence="3">Belongs to the intermediate filament family.</text>
</comment>
<accession>A0A9J7MHA9</accession>
<dbReference type="RefSeq" id="XP_035700260.1">
    <property type="nucleotide sequence ID" value="XM_035844367.1"/>
</dbReference>
<feature type="domain" description="IF rod" evidence="6">
    <location>
        <begin position="11"/>
        <end position="322"/>
    </location>
</feature>
<dbReference type="Gene3D" id="1.20.5.1160">
    <property type="entry name" value="Vasodilator-stimulated phosphoprotein"/>
    <property type="match status" value="1"/>
</dbReference>
<dbReference type="Gene3D" id="1.20.5.500">
    <property type="entry name" value="Single helix bin"/>
    <property type="match status" value="1"/>
</dbReference>
<organism evidence="7 8">
    <name type="scientific">Branchiostoma floridae</name>
    <name type="common">Florida lancelet</name>
    <name type="synonym">Amphioxus</name>
    <dbReference type="NCBI Taxonomy" id="7739"/>
    <lineage>
        <taxon>Eukaryota</taxon>
        <taxon>Metazoa</taxon>
        <taxon>Chordata</taxon>
        <taxon>Cephalochordata</taxon>
        <taxon>Leptocardii</taxon>
        <taxon>Amphioxiformes</taxon>
        <taxon>Branchiostomatidae</taxon>
        <taxon>Branchiostoma</taxon>
    </lineage>
</organism>
<dbReference type="InterPro" id="IPR050405">
    <property type="entry name" value="Intermediate_filament"/>
</dbReference>
<protein>
    <submittedName>
        <fullName evidence="8">Non-neuronal cytoplasmic intermediate filament protein-like</fullName>
    </submittedName>
</protein>
<feature type="compositionally biased region" description="Low complexity" evidence="5">
    <location>
        <begin position="344"/>
        <end position="353"/>
    </location>
</feature>
<dbReference type="GO" id="GO:0045109">
    <property type="term" value="P:intermediate filament organization"/>
    <property type="evidence" value="ECO:0000318"/>
    <property type="project" value="GO_Central"/>
</dbReference>
<keyword evidence="7" id="KW-1185">Reference proteome</keyword>
<feature type="coiled-coil region" evidence="4">
    <location>
        <begin position="213"/>
        <end position="300"/>
    </location>
</feature>
<dbReference type="InterPro" id="IPR018039">
    <property type="entry name" value="IF_conserved"/>
</dbReference>
<dbReference type="PANTHER" id="PTHR45652:SF21">
    <property type="entry name" value="ZINC FINGER CCCH DOMAIN-CONTAINING PROTEIN 13-LIKE ISOFORM X1"/>
    <property type="match status" value="1"/>
</dbReference>
<evidence type="ECO:0000313" key="7">
    <source>
        <dbReference type="Proteomes" id="UP000001554"/>
    </source>
</evidence>
<name>A0A9J7MHA9_BRAFL</name>
<feature type="region of interest" description="Disordered" evidence="5">
    <location>
        <begin position="326"/>
        <end position="364"/>
    </location>
</feature>
<keyword evidence="1 3" id="KW-0403">Intermediate filament</keyword>
<evidence type="ECO:0000259" key="6">
    <source>
        <dbReference type="PROSITE" id="PS51842"/>
    </source>
</evidence>
<reference evidence="8" key="2">
    <citation type="submission" date="2025-08" db="UniProtKB">
        <authorList>
            <consortium name="RefSeq"/>
        </authorList>
    </citation>
    <scope>IDENTIFICATION</scope>
    <source>
        <strain evidence="8">S238N-H82</strain>
        <tissue evidence="8">Testes</tissue>
    </source>
</reference>
<sequence>MAALLATRAAEKKQLSILNGRFASYIENVQALNQSNAALESQLQAVQAKASPVDKGKYEGMLRALRAQVDGLSQQKAQVEAERNSWQAQAEEWQGKCEEQYSVRSQLKAEIEKNKTALEIINAARSGFESRLVAAQGEIEAVNKNNSAGIAALREELARTVTAIEAKQAVMTGPDLSNTLREIREQYEVVGQANRQDAEAKYREKFAEIALQRQKDSEALAAARAEVAEFQKKIDTLRAEAESIRSKNIAMENGMQQTETRIQKEMESYRQAIGKREAQIEQMNVEMAQHLTNYQELMNVKMALDIEIAAYRKLLDGEEIRLLGQAQTPQPVQKPIAPEPVQAPEPVETAQEPEPVEAPVEEDE</sequence>
<dbReference type="PANTHER" id="PTHR45652">
    <property type="entry name" value="GLIAL FIBRILLARY ACIDIC PROTEIN"/>
    <property type="match status" value="1"/>
</dbReference>
<dbReference type="Proteomes" id="UP000001554">
    <property type="component" value="Chromosome 2"/>
</dbReference>
<dbReference type="KEGG" id="bfo:118432750"/>
<evidence type="ECO:0000256" key="1">
    <source>
        <dbReference type="ARBA" id="ARBA00022754"/>
    </source>
</evidence>
<dbReference type="GO" id="GO:0005200">
    <property type="term" value="F:structural constituent of cytoskeleton"/>
    <property type="evidence" value="ECO:0000318"/>
    <property type="project" value="GO_Central"/>
</dbReference>
<dbReference type="OMA" id="SHRNADI"/>
<dbReference type="OrthoDB" id="2441647at2759"/>
<dbReference type="Gene3D" id="1.20.5.170">
    <property type="match status" value="1"/>
</dbReference>